<dbReference type="KEGG" id="mcau:MIT9_P1577"/>
<evidence type="ECO:0000313" key="14">
    <source>
        <dbReference type="Proteomes" id="UP001321825"/>
    </source>
</evidence>
<gene>
    <name evidence="13" type="ORF">MIT9_P1577</name>
</gene>
<accession>A0AAU9CG86</accession>
<dbReference type="GO" id="GO:0005524">
    <property type="term" value="F:ATP binding"/>
    <property type="evidence" value="ECO:0007669"/>
    <property type="project" value="UniProtKB-KW"/>
</dbReference>
<dbReference type="SUPFAM" id="SSF55186">
    <property type="entry name" value="ThrRS/AlaRS common domain"/>
    <property type="match status" value="1"/>
</dbReference>
<dbReference type="GO" id="GO:0006435">
    <property type="term" value="P:threonyl-tRNA aminoacylation"/>
    <property type="evidence" value="ECO:0007669"/>
    <property type="project" value="TreeGrafter"/>
</dbReference>
<comment type="catalytic activity">
    <reaction evidence="11">
        <text>tRNA(Thr) + L-threonine + ATP = L-threonyl-tRNA(Thr) + AMP + diphosphate + H(+)</text>
        <dbReference type="Rhea" id="RHEA:24624"/>
        <dbReference type="Rhea" id="RHEA-COMP:9670"/>
        <dbReference type="Rhea" id="RHEA-COMP:9704"/>
        <dbReference type="ChEBI" id="CHEBI:15378"/>
        <dbReference type="ChEBI" id="CHEBI:30616"/>
        <dbReference type="ChEBI" id="CHEBI:33019"/>
        <dbReference type="ChEBI" id="CHEBI:57926"/>
        <dbReference type="ChEBI" id="CHEBI:78442"/>
        <dbReference type="ChEBI" id="CHEBI:78534"/>
        <dbReference type="ChEBI" id="CHEBI:456215"/>
        <dbReference type="EC" id="6.1.1.3"/>
    </reaction>
</comment>
<sequence length="187" mass="21307">MPSNRSTLETDLETLRHDCAHLLAQAVKELYPAVQVAIGPAFEHGFYYDFAFPEPLTADELPAIEQRMREIVFRREPIRREEWPRAEADAFFAATGERFKQELLVAIPEHETISVYRQGEFTDLCRGPHGADTGQIGLAFKLLKLAGAYWRGDHRQPMLQRIYGHPITRIFPLLIGINVLSVFSEGT</sequence>
<keyword evidence="3" id="KW-0436">Ligase</keyword>
<dbReference type="InterPro" id="IPR012947">
    <property type="entry name" value="tRNA_SAD"/>
</dbReference>
<dbReference type="Gene3D" id="3.30.980.10">
    <property type="entry name" value="Threonyl-trna Synthetase, Chain A, domain 2"/>
    <property type="match status" value="1"/>
</dbReference>
<organism evidence="13 14">
    <name type="scientific">Methylomarinovum caldicuralii</name>
    <dbReference type="NCBI Taxonomy" id="438856"/>
    <lineage>
        <taxon>Bacteria</taxon>
        <taxon>Pseudomonadati</taxon>
        <taxon>Pseudomonadota</taxon>
        <taxon>Gammaproteobacteria</taxon>
        <taxon>Methylococcales</taxon>
        <taxon>Methylothermaceae</taxon>
        <taxon>Methylomarinovum</taxon>
    </lineage>
</organism>
<evidence type="ECO:0000256" key="11">
    <source>
        <dbReference type="ARBA" id="ARBA00049515"/>
    </source>
</evidence>
<evidence type="ECO:0000313" key="13">
    <source>
        <dbReference type="EMBL" id="BCX81995.1"/>
    </source>
</evidence>
<dbReference type="FunFam" id="3.30.54.20:FF:000002">
    <property type="entry name" value="Threonine--tRNA ligase"/>
    <property type="match status" value="1"/>
</dbReference>
<keyword evidence="7" id="KW-0067">ATP-binding</keyword>
<dbReference type="GO" id="GO:0046872">
    <property type="term" value="F:metal ion binding"/>
    <property type="evidence" value="ECO:0007669"/>
    <property type="project" value="UniProtKB-KW"/>
</dbReference>
<evidence type="ECO:0000256" key="7">
    <source>
        <dbReference type="ARBA" id="ARBA00022840"/>
    </source>
</evidence>
<evidence type="ECO:0000256" key="1">
    <source>
        <dbReference type="ARBA" id="ARBA00008226"/>
    </source>
</evidence>
<dbReference type="SMART" id="SM00863">
    <property type="entry name" value="tRNA_SAD"/>
    <property type="match status" value="1"/>
</dbReference>
<evidence type="ECO:0000256" key="3">
    <source>
        <dbReference type="ARBA" id="ARBA00022598"/>
    </source>
</evidence>
<reference evidence="14" key="1">
    <citation type="journal article" date="2024" name="Int. J. Syst. Evol. Microbiol.">
        <title>Methylomarinovum tepidoasis sp. nov., a moderately thermophilic methanotroph of the family Methylothermaceae isolated from a deep-sea hydrothermal field.</title>
        <authorList>
            <person name="Hirayama H."/>
            <person name="Takaki Y."/>
            <person name="Abe M."/>
            <person name="Miyazaki M."/>
            <person name="Uematsu K."/>
            <person name="Matsui Y."/>
            <person name="Takai K."/>
        </authorList>
    </citation>
    <scope>NUCLEOTIDE SEQUENCE [LARGE SCALE GENOMIC DNA]</scope>
    <source>
        <strain evidence="14">IT-9</strain>
    </source>
</reference>
<keyword evidence="9" id="KW-0030">Aminoacyl-tRNA synthetase</keyword>
<keyword evidence="8" id="KW-0648">Protein biosynthesis</keyword>
<dbReference type="InterPro" id="IPR018163">
    <property type="entry name" value="Thr/Ala-tRNA-synth_IIc_edit"/>
</dbReference>
<dbReference type="Proteomes" id="UP001321825">
    <property type="component" value="Chromosome"/>
</dbReference>
<dbReference type="PANTHER" id="PTHR11451:SF44">
    <property type="entry name" value="THREONINE--TRNA LIGASE, CHLOROPLASTIC_MITOCHONDRIAL 2"/>
    <property type="match status" value="1"/>
</dbReference>
<evidence type="ECO:0000256" key="2">
    <source>
        <dbReference type="ARBA" id="ARBA00013163"/>
    </source>
</evidence>
<dbReference type="AlphaFoldDB" id="A0AAU9CG86"/>
<keyword evidence="6" id="KW-0862">Zinc</keyword>
<dbReference type="EC" id="6.1.1.3" evidence="2"/>
<feature type="domain" description="Threonyl/alanyl tRNA synthetase SAD" evidence="12">
    <location>
        <begin position="113"/>
        <end position="163"/>
    </location>
</feature>
<dbReference type="EMBL" id="AP024714">
    <property type="protein sequence ID" value="BCX81995.1"/>
    <property type="molecule type" value="Genomic_DNA"/>
</dbReference>
<evidence type="ECO:0000256" key="8">
    <source>
        <dbReference type="ARBA" id="ARBA00022917"/>
    </source>
</evidence>
<dbReference type="GO" id="GO:0004829">
    <property type="term" value="F:threonine-tRNA ligase activity"/>
    <property type="evidence" value="ECO:0007669"/>
    <property type="project" value="UniProtKB-EC"/>
</dbReference>
<evidence type="ECO:0000256" key="10">
    <source>
        <dbReference type="ARBA" id="ARBA00031900"/>
    </source>
</evidence>
<dbReference type="PANTHER" id="PTHR11451">
    <property type="entry name" value="THREONINE-TRNA LIGASE"/>
    <property type="match status" value="1"/>
</dbReference>
<keyword evidence="14" id="KW-1185">Reference proteome</keyword>
<evidence type="ECO:0000256" key="5">
    <source>
        <dbReference type="ARBA" id="ARBA00022741"/>
    </source>
</evidence>
<evidence type="ECO:0000256" key="6">
    <source>
        <dbReference type="ARBA" id="ARBA00022833"/>
    </source>
</evidence>
<name>A0AAU9CG86_9GAMM</name>
<evidence type="ECO:0000259" key="12">
    <source>
        <dbReference type="SMART" id="SM00863"/>
    </source>
</evidence>
<protein>
    <recommendedName>
        <fullName evidence="2">threonine--tRNA ligase</fullName>
        <ecNumber evidence="2">6.1.1.3</ecNumber>
    </recommendedName>
    <alternativeName>
        <fullName evidence="10">Threonyl-tRNA synthetase</fullName>
    </alternativeName>
</protein>
<keyword evidence="5" id="KW-0547">Nucleotide-binding</keyword>
<dbReference type="Gene3D" id="3.30.54.20">
    <property type="match status" value="1"/>
</dbReference>
<dbReference type="GO" id="GO:0005829">
    <property type="term" value="C:cytosol"/>
    <property type="evidence" value="ECO:0007669"/>
    <property type="project" value="TreeGrafter"/>
</dbReference>
<evidence type="ECO:0000256" key="9">
    <source>
        <dbReference type="ARBA" id="ARBA00023146"/>
    </source>
</evidence>
<proteinExistence type="inferred from homology"/>
<dbReference type="Pfam" id="PF07973">
    <property type="entry name" value="tRNA_SAD"/>
    <property type="match status" value="1"/>
</dbReference>
<keyword evidence="4" id="KW-0479">Metal-binding</keyword>
<comment type="similarity">
    <text evidence="1">Belongs to the class-II aminoacyl-tRNA synthetase family.</text>
</comment>
<dbReference type="FunFam" id="3.30.980.10:FF:000005">
    <property type="entry name" value="Threonyl-tRNA synthetase, mitochondrial"/>
    <property type="match status" value="1"/>
</dbReference>
<evidence type="ECO:0000256" key="4">
    <source>
        <dbReference type="ARBA" id="ARBA00022723"/>
    </source>
</evidence>